<dbReference type="PROSITE" id="PS50943">
    <property type="entry name" value="HTH_CROC1"/>
    <property type="match status" value="1"/>
</dbReference>
<reference evidence="2 3" key="1">
    <citation type="submission" date="2016-10" db="EMBL/GenBank/DDBJ databases">
        <authorList>
            <person name="de Groot N.N."/>
        </authorList>
    </citation>
    <scope>NUCLEOTIDE SEQUENCE [LARGE SCALE GENOMIC DNA]</scope>
    <source>
        <strain evidence="2 3">CPCC 202699</strain>
    </source>
</reference>
<organism evidence="2 3">
    <name type="scientific">Amycolatopsis xylanica</name>
    <dbReference type="NCBI Taxonomy" id="589385"/>
    <lineage>
        <taxon>Bacteria</taxon>
        <taxon>Bacillati</taxon>
        <taxon>Actinomycetota</taxon>
        <taxon>Actinomycetes</taxon>
        <taxon>Pseudonocardiales</taxon>
        <taxon>Pseudonocardiaceae</taxon>
        <taxon>Amycolatopsis</taxon>
    </lineage>
</organism>
<dbReference type="InterPro" id="IPR010982">
    <property type="entry name" value="Lambda_DNA-bd_dom_sf"/>
</dbReference>
<dbReference type="SUPFAM" id="SSF47413">
    <property type="entry name" value="lambda repressor-like DNA-binding domains"/>
    <property type="match status" value="1"/>
</dbReference>
<dbReference type="Pfam" id="PF13560">
    <property type="entry name" value="HTH_31"/>
    <property type="match status" value="1"/>
</dbReference>
<proteinExistence type="predicted"/>
<protein>
    <submittedName>
        <fullName evidence="2">Helix-turn-helix domain-containing protein</fullName>
    </submittedName>
</protein>
<gene>
    <name evidence="2" type="ORF">SAMN05421504_1011135</name>
</gene>
<dbReference type="EMBL" id="FNON01000001">
    <property type="protein sequence ID" value="SDW64230.1"/>
    <property type="molecule type" value="Genomic_DNA"/>
</dbReference>
<dbReference type="AlphaFoldDB" id="A0A1H2V7I6"/>
<dbReference type="SMART" id="SM00530">
    <property type="entry name" value="HTH_XRE"/>
    <property type="match status" value="1"/>
</dbReference>
<evidence type="ECO:0000313" key="2">
    <source>
        <dbReference type="EMBL" id="SDW64230.1"/>
    </source>
</evidence>
<dbReference type="Proteomes" id="UP000199515">
    <property type="component" value="Unassembled WGS sequence"/>
</dbReference>
<name>A0A1H2V7I6_9PSEU</name>
<feature type="domain" description="HTH cro/C1-type" evidence="1">
    <location>
        <begin position="3"/>
        <end position="58"/>
    </location>
</feature>
<sequence length="74" mass="8270">MALRRLREDARLTQEQLAEKAGLSTNAISALERGDRKRPYPHTLNALATALGLGEDEVRALRMLIPRRAVRHPG</sequence>
<dbReference type="STRING" id="589385.SAMN05421504_1011135"/>
<accession>A0A1H2V7I6</accession>
<dbReference type="CDD" id="cd00093">
    <property type="entry name" value="HTH_XRE"/>
    <property type="match status" value="1"/>
</dbReference>
<evidence type="ECO:0000259" key="1">
    <source>
        <dbReference type="PROSITE" id="PS50943"/>
    </source>
</evidence>
<dbReference type="InterPro" id="IPR001387">
    <property type="entry name" value="Cro/C1-type_HTH"/>
</dbReference>
<dbReference type="RefSeq" id="WP_091287389.1">
    <property type="nucleotide sequence ID" value="NZ_FNON01000001.1"/>
</dbReference>
<dbReference type="Gene3D" id="1.10.260.40">
    <property type="entry name" value="lambda repressor-like DNA-binding domains"/>
    <property type="match status" value="1"/>
</dbReference>
<evidence type="ECO:0000313" key="3">
    <source>
        <dbReference type="Proteomes" id="UP000199515"/>
    </source>
</evidence>
<dbReference type="OrthoDB" id="3427187at2"/>
<keyword evidence="3" id="KW-1185">Reference proteome</keyword>
<dbReference type="GO" id="GO:0003677">
    <property type="term" value="F:DNA binding"/>
    <property type="evidence" value="ECO:0007669"/>
    <property type="project" value="InterPro"/>
</dbReference>